<keyword evidence="1" id="KW-0472">Membrane</keyword>
<accession>A0AA40AJR9</accession>
<gene>
    <name evidence="2" type="ORF">B0T26DRAFT_285474</name>
</gene>
<proteinExistence type="predicted"/>
<keyword evidence="1" id="KW-1133">Transmembrane helix</keyword>
<sequence>MLDKNLYDKDGEAGHLLGLEPVSVWEGSNISALRGSGQGGVCGLLFLVSVLAFLETGRATIGVLFLGGGLFLLFCCLCSWRSLAFGRRWGLIFLSVN</sequence>
<feature type="transmembrane region" description="Helical" evidence="1">
    <location>
        <begin position="35"/>
        <end position="54"/>
    </location>
</feature>
<comment type="caution">
    <text evidence="2">The sequence shown here is derived from an EMBL/GenBank/DDBJ whole genome shotgun (WGS) entry which is preliminary data.</text>
</comment>
<evidence type="ECO:0000256" key="1">
    <source>
        <dbReference type="SAM" id="Phobius"/>
    </source>
</evidence>
<dbReference type="Proteomes" id="UP001172101">
    <property type="component" value="Unassembled WGS sequence"/>
</dbReference>
<dbReference type="AlphaFoldDB" id="A0AA40AJR9"/>
<evidence type="ECO:0000313" key="2">
    <source>
        <dbReference type="EMBL" id="KAK0717166.1"/>
    </source>
</evidence>
<protein>
    <submittedName>
        <fullName evidence="2">Uncharacterized protein</fullName>
    </submittedName>
</protein>
<keyword evidence="1" id="KW-0812">Transmembrane</keyword>
<feature type="transmembrane region" description="Helical" evidence="1">
    <location>
        <begin position="61"/>
        <end position="83"/>
    </location>
</feature>
<reference evidence="2" key="1">
    <citation type="submission" date="2023-06" db="EMBL/GenBank/DDBJ databases">
        <title>Genome-scale phylogeny and comparative genomics of the fungal order Sordariales.</title>
        <authorList>
            <consortium name="Lawrence Berkeley National Laboratory"/>
            <person name="Hensen N."/>
            <person name="Bonometti L."/>
            <person name="Westerberg I."/>
            <person name="Brannstrom I.O."/>
            <person name="Guillou S."/>
            <person name="Cros-Aarteil S."/>
            <person name="Calhoun S."/>
            <person name="Haridas S."/>
            <person name="Kuo A."/>
            <person name="Mondo S."/>
            <person name="Pangilinan J."/>
            <person name="Riley R."/>
            <person name="LaButti K."/>
            <person name="Andreopoulos B."/>
            <person name="Lipzen A."/>
            <person name="Chen C."/>
            <person name="Yanf M."/>
            <person name="Daum C."/>
            <person name="Ng V."/>
            <person name="Clum A."/>
            <person name="Steindorff A."/>
            <person name="Ohm R."/>
            <person name="Martin F."/>
            <person name="Silar P."/>
            <person name="Natvig D."/>
            <person name="Lalanne C."/>
            <person name="Gautier V."/>
            <person name="Ament-velasquez S.L."/>
            <person name="Kruys A."/>
            <person name="Hutchinson M.I."/>
            <person name="Powell A.J."/>
            <person name="Barry K."/>
            <person name="Miller A.N."/>
            <person name="Grigoriev I.V."/>
            <person name="Debuchy R."/>
            <person name="Gladieux P."/>
            <person name="Thoren M.H."/>
            <person name="Johannesson H."/>
        </authorList>
    </citation>
    <scope>NUCLEOTIDE SEQUENCE</scope>
    <source>
        <strain evidence="2">SMH2392-1A</strain>
    </source>
</reference>
<dbReference type="EMBL" id="JAUIRO010000004">
    <property type="protein sequence ID" value="KAK0717166.1"/>
    <property type="molecule type" value="Genomic_DNA"/>
</dbReference>
<dbReference type="RefSeq" id="XP_060295959.1">
    <property type="nucleotide sequence ID" value="XM_060434161.1"/>
</dbReference>
<name>A0AA40AJR9_9PEZI</name>
<keyword evidence="3" id="KW-1185">Reference proteome</keyword>
<organism evidence="2 3">
    <name type="scientific">Lasiosphaeria miniovina</name>
    <dbReference type="NCBI Taxonomy" id="1954250"/>
    <lineage>
        <taxon>Eukaryota</taxon>
        <taxon>Fungi</taxon>
        <taxon>Dikarya</taxon>
        <taxon>Ascomycota</taxon>
        <taxon>Pezizomycotina</taxon>
        <taxon>Sordariomycetes</taxon>
        <taxon>Sordariomycetidae</taxon>
        <taxon>Sordariales</taxon>
        <taxon>Lasiosphaeriaceae</taxon>
        <taxon>Lasiosphaeria</taxon>
    </lineage>
</organism>
<dbReference type="GeneID" id="85317431"/>
<evidence type="ECO:0000313" key="3">
    <source>
        <dbReference type="Proteomes" id="UP001172101"/>
    </source>
</evidence>